<sequence>MAERSSKNAVVFLLLAMALSCYFVFPVSASSRKLAQAMKQQHKAEELASQTPPGSATSVAPLDPAAATTQFVAPDTNSNKLDSAPAEDDLHYVRSAPNPMHNNVAADPPRKFPKFHLREFVGRRFHLVQKSGALISSQVESGRVEEFLSFPVVMVDDDDDDDEDDVSGN</sequence>
<evidence type="ECO:0008006" key="4">
    <source>
        <dbReference type="Google" id="ProtNLM"/>
    </source>
</evidence>
<dbReference type="AlphaFoldDB" id="D8RCS8"/>
<dbReference type="PROSITE" id="PS51257">
    <property type="entry name" value="PROKAR_LIPOPROTEIN"/>
    <property type="match status" value="1"/>
</dbReference>
<organism evidence="3">
    <name type="scientific">Selaginella moellendorffii</name>
    <name type="common">Spikemoss</name>
    <dbReference type="NCBI Taxonomy" id="88036"/>
    <lineage>
        <taxon>Eukaryota</taxon>
        <taxon>Viridiplantae</taxon>
        <taxon>Streptophyta</taxon>
        <taxon>Embryophyta</taxon>
        <taxon>Tracheophyta</taxon>
        <taxon>Lycopodiopsida</taxon>
        <taxon>Selaginellales</taxon>
        <taxon>Selaginellaceae</taxon>
        <taxon>Selaginella</taxon>
    </lineage>
</organism>
<accession>D8RCS8</accession>
<dbReference type="Gramene" id="EFJ29898">
    <property type="protein sequence ID" value="EFJ29898"/>
    <property type="gene ID" value="SELMODRAFT_409888"/>
</dbReference>
<dbReference type="Proteomes" id="UP000001514">
    <property type="component" value="Unassembled WGS sequence"/>
</dbReference>
<gene>
    <name evidence="2" type="ORF">SELMODRAFT_409888</name>
</gene>
<evidence type="ECO:0000313" key="2">
    <source>
        <dbReference type="EMBL" id="EFJ29898.1"/>
    </source>
</evidence>
<evidence type="ECO:0000313" key="3">
    <source>
        <dbReference type="Proteomes" id="UP000001514"/>
    </source>
</evidence>
<feature type="chain" id="PRO_5003121705" description="Transmembrane protein" evidence="1">
    <location>
        <begin position="30"/>
        <end position="169"/>
    </location>
</feature>
<dbReference type="HOGENOM" id="CLU_1597296_0_0_1"/>
<proteinExistence type="predicted"/>
<keyword evidence="1" id="KW-0732">Signal</keyword>
<dbReference type="InParanoid" id="D8RCS8"/>
<feature type="signal peptide" evidence="1">
    <location>
        <begin position="1"/>
        <end position="29"/>
    </location>
</feature>
<name>D8RCS8_SELML</name>
<keyword evidence="3" id="KW-1185">Reference proteome</keyword>
<dbReference type="EMBL" id="GL377576">
    <property type="protein sequence ID" value="EFJ29898.1"/>
    <property type="molecule type" value="Genomic_DNA"/>
</dbReference>
<reference evidence="2 3" key="1">
    <citation type="journal article" date="2011" name="Science">
        <title>The Selaginella genome identifies genetic changes associated with the evolution of vascular plants.</title>
        <authorList>
            <person name="Banks J.A."/>
            <person name="Nishiyama T."/>
            <person name="Hasebe M."/>
            <person name="Bowman J.L."/>
            <person name="Gribskov M."/>
            <person name="dePamphilis C."/>
            <person name="Albert V.A."/>
            <person name="Aono N."/>
            <person name="Aoyama T."/>
            <person name="Ambrose B.A."/>
            <person name="Ashton N.W."/>
            <person name="Axtell M.J."/>
            <person name="Barker E."/>
            <person name="Barker M.S."/>
            <person name="Bennetzen J.L."/>
            <person name="Bonawitz N.D."/>
            <person name="Chapple C."/>
            <person name="Cheng C."/>
            <person name="Correa L.G."/>
            <person name="Dacre M."/>
            <person name="DeBarry J."/>
            <person name="Dreyer I."/>
            <person name="Elias M."/>
            <person name="Engstrom E.M."/>
            <person name="Estelle M."/>
            <person name="Feng L."/>
            <person name="Finet C."/>
            <person name="Floyd S.K."/>
            <person name="Frommer W.B."/>
            <person name="Fujita T."/>
            <person name="Gramzow L."/>
            <person name="Gutensohn M."/>
            <person name="Harholt J."/>
            <person name="Hattori M."/>
            <person name="Heyl A."/>
            <person name="Hirai T."/>
            <person name="Hiwatashi Y."/>
            <person name="Ishikawa M."/>
            <person name="Iwata M."/>
            <person name="Karol K.G."/>
            <person name="Koehler B."/>
            <person name="Kolukisaoglu U."/>
            <person name="Kubo M."/>
            <person name="Kurata T."/>
            <person name="Lalonde S."/>
            <person name="Li K."/>
            <person name="Li Y."/>
            <person name="Litt A."/>
            <person name="Lyons E."/>
            <person name="Manning G."/>
            <person name="Maruyama T."/>
            <person name="Michael T.P."/>
            <person name="Mikami K."/>
            <person name="Miyazaki S."/>
            <person name="Morinaga S."/>
            <person name="Murata T."/>
            <person name="Mueller-Roeber B."/>
            <person name="Nelson D.R."/>
            <person name="Obara M."/>
            <person name="Oguri Y."/>
            <person name="Olmstead R.G."/>
            <person name="Onodera N."/>
            <person name="Petersen B.L."/>
            <person name="Pils B."/>
            <person name="Prigge M."/>
            <person name="Rensing S.A."/>
            <person name="Riano-Pachon D.M."/>
            <person name="Roberts A.W."/>
            <person name="Sato Y."/>
            <person name="Scheller H.V."/>
            <person name="Schulz B."/>
            <person name="Schulz C."/>
            <person name="Shakirov E.V."/>
            <person name="Shibagaki N."/>
            <person name="Shinohara N."/>
            <person name="Shippen D.E."/>
            <person name="Soerensen I."/>
            <person name="Sotooka R."/>
            <person name="Sugimoto N."/>
            <person name="Sugita M."/>
            <person name="Sumikawa N."/>
            <person name="Tanurdzic M."/>
            <person name="Theissen G."/>
            <person name="Ulvskov P."/>
            <person name="Wakazuki S."/>
            <person name="Weng J.K."/>
            <person name="Willats W.W."/>
            <person name="Wipf D."/>
            <person name="Wolf P.G."/>
            <person name="Yang L."/>
            <person name="Zimmer A.D."/>
            <person name="Zhu Q."/>
            <person name="Mitros T."/>
            <person name="Hellsten U."/>
            <person name="Loque D."/>
            <person name="Otillar R."/>
            <person name="Salamov A."/>
            <person name="Schmutz J."/>
            <person name="Shapiro H."/>
            <person name="Lindquist E."/>
            <person name="Lucas S."/>
            <person name="Rokhsar D."/>
            <person name="Grigoriev I.V."/>
        </authorList>
    </citation>
    <scope>NUCLEOTIDE SEQUENCE [LARGE SCALE GENOMIC DNA]</scope>
</reference>
<dbReference type="KEGG" id="smo:SELMODRAFT_409888"/>
<protein>
    <recommendedName>
        <fullName evidence="4">Transmembrane protein</fullName>
    </recommendedName>
</protein>
<evidence type="ECO:0000256" key="1">
    <source>
        <dbReference type="SAM" id="SignalP"/>
    </source>
</evidence>